<proteinExistence type="predicted"/>
<gene>
    <name evidence="2" type="ORF">D917_05699</name>
</gene>
<accession>A0A1Y3F090</accession>
<sequence>MEFAPRSLSKLESSWQPIQQCAEAELAYSSYRSSPSARTSESEFEPKQEEKSTNSKAFSTLHLLQKRMNGKKAKLITKMANVMKPIHFWYNSHWRREASLHRPPTIQLIFHFCIRFFFCQLIQMKKTALNDHAECHF</sequence>
<reference evidence="2 3" key="1">
    <citation type="submission" date="2015-04" db="EMBL/GenBank/DDBJ databases">
        <title>Draft genome of the roundworm Trichinella nativa.</title>
        <authorList>
            <person name="Mitreva M."/>
        </authorList>
    </citation>
    <scope>NUCLEOTIDE SEQUENCE [LARGE SCALE GENOMIC DNA]</scope>
    <source>
        <strain evidence="2 3">ISS45</strain>
    </source>
</reference>
<evidence type="ECO:0000256" key="1">
    <source>
        <dbReference type="SAM" id="MobiDB-lite"/>
    </source>
</evidence>
<feature type="region of interest" description="Disordered" evidence="1">
    <location>
        <begin position="33"/>
        <end position="55"/>
    </location>
</feature>
<evidence type="ECO:0000313" key="3">
    <source>
        <dbReference type="Proteomes" id="UP000243006"/>
    </source>
</evidence>
<name>A0A1Y3F090_9BILA</name>
<comment type="caution">
    <text evidence="2">The sequence shown here is derived from an EMBL/GenBank/DDBJ whole genome shotgun (WGS) entry which is preliminary data.</text>
</comment>
<protein>
    <submittedName>
        <fullName evidence="2">Uncharacterized protein</fullName>
    </submittedName>
</protein>
<feature type="compositionally biased region" description="Basic and acidic residues" evidence="1">
    <location>
        <begin position="40"/>
        <end position="53"/>
    </location>
</feature>
<dbReference type="AlphaFoldDB" id="A0A1Y3F090"/>
<dbReference type="EMBL" id="LVZM01001579">
    <property type="protein sequence ID" value="OUC49109.1"/>
    <property type="molecule type" value="Genomic_DNA"/>
</dbReference>
<evidence type="ECO:0000313" key="2">
    <source>
        <dbReference type="EMBL" id="OUC49109.1"/>
    </source>
</evidence>
<organism evidence="2 3">
    <name type="scientific">Trichinella nativa</name>
    <dbReference type="NCBI Taxonomy" id="6335"/>
    <lineage>
        <taxon>Eukaryota</taxon>
        <taxon>Metazoa</taxon>
        <taxon>Ecdysozoa</taxon>
        <taxon>Nematoda</taxon>
        <taxon>Enoplea</taxon>
        <taxon>Dorylaimia</taxon>
        <taxon>Trichinellida</taxon>
        <taxon>Trichinellidae</taxon>
        <taxon>Trichinella</taxon>
    </lineage>
</organism>
<dbReference type="Proteomes" id="UP000243006">
    <property type="component" value="Unassembled WGS sequence"/>
</dbReference>